<name>A0A923RZM4_9FIRM</name>
<dbReference type="Pfam" id="PF19595">
    <property type="entry name" value="DUF6100"/>
    <property type="match status" value="1"/>
</dbReference>
<proteinExistence type="predicted"/>
<dbReference type="EMBL" id="JACOPL010000015">
    <property type="protein sequence ID" value="MBC5726420.1"/>
    <property type="molecule type" value="Genomic_DNA"/>
</dbReference>
<keyword evidence="2" id="KW-1185">Reference proteome</keyword>
<comment type="caution">
    <text evidence="1">The sequence shown here is derived from an EMBL/GenBank/DDBJ whole genome shotgun (WGS) entry which is preliminary data.</text>
</comment>
<evidence type="ECO:0000313" key="1">
    <source>
        <dbReference type="EMBL" id="MBC5726420.1"/>
    </source>
</evidence>
<protein>
    <submittedName>
        <fullName evidence="1">Uncharacterized protein</fullName>
    </submittedName>
</protein>
<dbReference type="AlphaFoldDB" id="A0A923RZM4"/>
<gene>
    <name evidence="1" type="ORF">H8S45_13245</name>
</gene>
<dbReference type="RefSeq" id="WP_186950226.1">
    <property type="nucleotide sequence ID" value="NZ_JACOPL010000015.1"/>
</dbReference>
<reference evidence="1" key="1">
    <citation type="submission" date="2020-08" db="EMBL/GenBank/DDBJ databases">
        <title>Genome public.</title>
        <authorList>
            <person name="Liu C."/>
            <person name="Sun Q."/>
        </authorList>
    </citation>
    <scope>NUCLEOTIDE SEQUENCE</scope>
    <source>
        <strain evidence="1">NSJ-28</strain>
    </source>
</reference>
<organism evidence="1 2">
    <name type="scientific">Agathobaculum faecis</name>
    <dbReference type="NCBI Taxonomy" id="2763013"/>
    <lineage>
        <taxon>Bacteria</taxon>
        <taxon>Bacillati</taxon>
        <taxon>Bacillota</taxon>
        <taxon>Clostridia</taxon>
        <taxon>Eubacteriales</taxon>
        <taxon>Butyricicoccaceae</taxon>
        <taxon>Agathobaculum</taxon>
    </lineage>
</organism>
<sequence>MTDPTRAAYESALHKLNELSGRLAIGRENDDYLHRLANAAQNVAIAAREVYAEAREKDLLCSRKSFSRAWAGESMARSKHASLPDGYALEAREDGSVVIRLPLRLSKRSHDSAFVCEPLDTLLARHASALPRFRACTIEFRHCYAASHQPADVRDHDNLETRAVLNVIERYLLTSDSGIYCSNVQTSCWGDRDQTVICIRPGKIPVFEEAGEHADF</sequence>
<dbReference type="InterPro" id="IPR046082">
    <property type="entry name" value="DUF6100"/>
</dbReference>
<dbReference type="Proteomes" id="UP000606499">
    <property type="component" value="Unassembled WGS sequence"/>
</dbReference>
<evidence type="ECO:0000313" key="2">
    <source>
        <dbReference type="Proteomes" id="UP000606499"/>
    </source>
</evidence>
<accession>A0A923RZM4</accession>